<keyword evidence="2" id="KW-1185">Reference proteome</keyword>
<protein>
    <submittedName>
        <fullName evidence="1">Uncharacterized protein</fullName>
    </submittedName>
</protein>
<evidence type="ECO:0000313" key="2">
    <source>
        <dbReference type="Proteomes" id="UP000612055"/>
    </source>
</evidence>
<evidence type="ECO:0000313" key="1">
    <source>
        <dbReference type="EMBL" id="KAG2485918.1"/>
    </source>
</evidence>
<proteinExistence type="inferred from homology"/>
<dbReference type="EMBL" id="JAEHOE010000120">
    <property type="protein sequence ID" value="KAG2485918.1"/>
    <property type="molecule type" value="Genomic_DNA"/>
</dbReference>
<dbReference type="HAMAP" id="MF_01481">
    <property type="entry name" value="PSII_Psb27"/>
    <property type="match status" value="1"/>
</dbReference>
<dbReference type="InterPro" id="IPR038450">
    <property type="entry name" value="PSII_Psb27_sf"/>
</dbReference>
<dbReference type="GO" id="GO:0009523">
    <property type="term" value="C:photosystem II"/>
    <property type="evidence" value="ECO:0007669"/>
    <property type="project" value="InterPro"/>
</dbReference>
<organism evidence="1 2">
    <name type="scientific">Edaphochlamys debaryana</name>
    <dbReference type="NCBI Taxonomy" id="47281"/>
    <lineage>
        <taxon>Eukaryota</taxon>
        <taxon>Viridiplantae</taxon>
        <taxon>Chlorophyta</taxon>
        <taxon>core chlorophytes</taxon>
        <taxon>Chlorophyceae</taxon>
        <taxon>CS clade</taxon>
        <taxon>Chlamydomonadales</taxon>
        <taxon>Chlamydomonadales incertae sedis</taxon>
        <taxon>Edaphochlamys</taxon>
    </lineage>
</organism>
<dbReference type="GO" id="GO:0010206">
    <property type="term" value="P:photosystem II repair"/>
    <property type="evidence" value="ECO:0007669"/>
    <property type="project" value="InterPro"/>
</dbReference>
<reference evidence="1" key="1">
    <citation type="journal article" date="2020" name="bioRxiv">
        <title>Comparative genomics of Chlamydomonas.</title>
        <authorList>
            <person name="Craig R.J."/>
            <person name="Hasan A.R."/>
            <person name="Ness R.W."/>
            <person name="Keightley P.D."/>
        </authorList>
    </citation>
    <scope>NUCLEOTIDE SEQUENCE</scope>
    <source>
        <strain evidence="1">CCAP 11/70</strain>
    </source>
</reference>
<accession>A0A835XNA6</accession>
<dbReference type="PANTHER" id="PTHR34041">
    <property type="entry name" value="PHOTOSYSTEM II REPAIR PROTEIN PSB27-H1, CHLOROPLASTIC"/>
    <property type="match status" value="1"/>
</dbReference>
<dbReference type="OrthoDB" id="543314at2759"/>
<dbReference type="Proteomes" id="UP000612055">
    <property type="component" value="Unassembled WGS sequence"/>
</dbReference>
<dbReference type="Pfam" id="PF13326">
    <property type="entry name" value="PSII_Pbs27"/>
    <property type="match status" value="1"/>
</dbReference>
<gene>
    <name evidence="1" type="ORF">HYH03_015362</name>
</gene>
<dbReference type="GO" id="GO:0009543">
    <property type="term" value="C:chloroplast thylakoid lumen"/>
    <property type="evidence" value="ECO:0007669"/>
    <property type="project" value="TreeGrafter"/>
</dbReference>
<dbReference type="GO" id="GO:0010207">
    <property type="term" value="P:photosystem II assembly"/>
    <property type="evidence" value="ECO:0007669"/>
    <property type="project" value="InterPro"/>
</dbReference>
<name>A0A835XNA6_9CHLO</name>
<sequence>MLAGRATGTSATKHACANRVRCSRVAAFRAHYAGSQPSLKVRAQRVEASAPVASADAQPSRRDVLLALGAAVLAVRPAPAQAANEIKLPQEYRQLVKRLSEDLGKSIEAEGSGASEAEVRRQADPAKDAVREFVRKWRDNPRVNTDATHAEIKEALNELGEFYLTYGQRTPLTAPVREGVLGHLRAAREALRE</sequence>
<dbReference type="PANTHER" id="PTHR34041:SF3">
    <property type="entry name" value="PHOTOSYSTEM II D1 PRECURSOR PROCESSING PROTEIN PSB27-H2, CHLOROPLASTIC"/>
    <property type="match status" value="1"/>
</dbReference>
<dbReference type="AlphaFoldDB" id="A0A835XNA6"/>
<dbReference type="Gene3D" id="1.20.58.810">
    <property type="entry name" value="Photosystem II Pbs27"/>
    <property type="match status" value="1"/>
</dbReference>
<dbReference type="InterPro" id="IPR025585">
    <property type="entry name" value="PSII_Psb27"/>
</dbReference>
<comment type="caution">
    <text evidence="1">The sequence shown here is derived from an EMBL/GenBank/DDBJ whole genome shotgun (WGS) entry which is preliminary data.</text>
</comment>